<dbReference type="EMBL" id="MPUK01000002">
    <property type="protein sequence ID" value="ONH68795.1"/>
    <property type="molecule type" value="Genomic_DNA"/>
</dbReference>
<keyword evidence="2" id="KW-1185">Reference proteome</keyword>
<keyword evidence="1" id="KW-0378">Hydrolase</keyword>
<dbReference type="STRING" id="36022.A0A1V2LAY8"/>
<feature type="non-terminal residue" evidence="1">
    <location>
        <position position="277"/>
    </location>
</feature>
<dbReference type="VEuPathDB" id="FungiDB:BON22_1064"/>
<keyword evidence="1" id="KW-0547">Nucleotide-binding</keyword>
<keyword evidence="1" id="KW-0347">Helicase</keyword>
<dbReference type="GO" id="GO:0004386">
    <property type="term" value="F:helicase activity"/>
    <property type="evidence" value="ECO:0007669"/>
    <property type="project" value="UniProtKB-KW"/>
</dbReference>
<reference evidence="2" key="1">
    <citation type="journal article" date="2017" name="Genome Announc.">
        <title>Genome sequences of Cyberlindnera fabianii 65, Pichia kudriavzevii 129, and Saccharomyces cerevisiae 131 isolated from fermented masau fruits in Zimbabwe.</title>
        <authorList>
            <person name="van Rijswijck I.M.H."/>
            <person name="Derks M.F.L."/>
            <person name="Abee T."/>
            <person name="de Ridder D."/>
            <person name="Smid E.J."/>
        </authorList>
    </citation>
    <scope>NUCLEOTIDE SEQUENCE [LARGE SCALE GENOMIC DNA]</scope>
    <source>
        <strain evidence="2">65</strain>
    </source>
</reference>
<dbReference type="AlphaFoldDB" id="A0A1V2LAY8"/>
<accession>A0A1V2LAY8</accession>
<dbReference type="Proteomes" id="UP000189513">
    <property type="component" value="Unassembled WGS sequence"/>
</dbReference>
<name>A0A1V2LAY8_CYBFA</name>
<evidence type="ECO:0000313" key="2">
    <source>
        <dbReference type="Proteomes" id="UP000189513"/>
    </source>
</evidence>
<proteinExistence type="predicted"/>
<comment type="caution">
    <text evidence="1">The sequence shown here is derived from an EMBL/GenBank/DDBJ whole genome shotgun (WGS) entry which is preliminary data.</text>
</comment>
<sequence length="277" mass="31501">MLTRAQQLEENHELVLETIATNDVVILPGFSTAIIVDFLKTTRLVLVSDELTLDEDQQSLSLKYHSFIHALSQSNDFKQFEFIILDGVDDRSTPSDLCLSILQKSSTISIKPKSKIIIPLKSHFKMEFYRDYLANSFENTTIVDIIPSPEIEFYHTTNTSSTKLISGMIDTLQRLWSTDNTNEPYDVLLLMATKDDVMALNQAILNHLTMRDFSIITDLDSYTNRGSTMQKRVLISTSSSPLVPIVHKVKHIIDSGLIEITRFDPHGFQRLDVVSYK</sequence>
<gene>
    <name evidence="1" type="ORF">BON22_1064</name>
</gene>
<keyword evidence="1" id="KW-0067">ATP-binding</keyword>
<organism evidence="1 2">
    <name type="scientific">Cyberlindnera fabianii</name>
    <name type="common">Yeast</name>
    <name type="synonym">Hansenula fabianii</name>
    <dbReference type="NCBI Taxonomy" id="36022"/>
    <lineage>
        <taxon>Eukaryota</taxon>
        <taxon>Fungi</taxon>
        <taxon>Dikarya</taxon>
        <taxon>Ascomycota</taxon>
        <taxon>Saccharomycotina</taxon>
        <taxon>Saccharomycetes</taxon>
        <taxon>Phaffomycetales</taxon>
        <taxon>Phaffomycetaceae</taxon>
        <taxon>Cyberlindnera</taxon>
    </lineage>
</organism>
<evidence type="ECO:0000313" key="1">
    <source>
        <dbReference type="EMBL" id="ONH68795.1"/>
    </source>
</evidence>
<protein>
    <submittedName>
        <fullName evidence="1">Putative ATP-dependent RNA helicase DHX34</fullName>
    </submittedName>
</protein>